<dbReference type="Gene3D" id="3.90.1580.10">
    <property type="entry name" value="paralog of FGE (formylglycine-generating enzyme)"/>
    <property type="match status" value="1"/>
</dbReference>
<name>A0A6I6G7E5_9BACT</name>
<protein>
    <submittedName>
        <fullName evidence="3">SUMF1/EgtB/PvdO family nonheme iron enzyme</fullName>
    </submittedName>
</protein>
<dbReference type="RefSeq" id="WP_157478634.1">
    <property type="nucleotide sequence ID" value="NZ_CP046566.1"/>
</dbReference>
<accession>A0A6I6G7E5</accession>
<reference evidence="3 4" key="1">
    <citation type="submission" date="2019-11" db="EMBL/GenBank/DDBJ databases">
        <authorList>
            <person name="Im W.T."/>
        </authorList>
    </citation>
    <scope>NUCLEOTIDE SEQUENCE [LARGE SCALE GENOMIC DNA]</scope>
    <source>
        <strain evidence="3 4">SB-02</strain>
    </source>
</reference>
<keyword evidence="4" id="KW-1185">Reference proteome</keyword>
<evidence type="ECO:0000313" key="3">
    <source>
        <dbReference type="EMBL" id="QGW28277.1"/>
    </source>
</evidence>
<dbReference type="InterPro" id="IPR051043">
    <property type="entry name" value="Sulfatase_Mod_Factor_Kinase"/>
</dbReference>
<dbReference type="InterPro" id="IPR042095">
    <property type="entry name" value="SUMF_sf"/>
</dbReference>
<dbReference type="EMBL" id="CP046566">
    <property type="protein sequence ID" value="QGW28277.1"/>
    <property type="molecule type" value="Genomic_DNA"/>
</dbReference>
<dbReference type="Proteomes" id="UP000426027">
    <property type="component" value="Chromosome"/>
</dbReference>
<dbReference type="KEGG" id="fls:GLV81_09360"/>
<organism evidence="3 4">
    <name type="scientific">Phnomibacter ginsenosidimutans</name>
    <dbReference type="NCBI Taxonomy" id="2676868"/>
    <lineage>
        <taxon>Bacteria</taxon>
        <taxon>Pseudomonadati</taxon>
        <taxon>Bacteroidota</taxon>
        <taxon>Chitinophagia</taxon>
        <taxon>Chitinophagales</taxon>
        <taxon>Chitinophagaceae</taxon>
        <taxon>Phnomibacter</taxon>
    </lineage>
</organism>
<proteinExistence type="predicted"/>
<evidence type="ECO:0000256" key="1">
    <source>
        <dbReference type="SAM" id="MobiDB-lite"/>
    </source>
</evidence>
<dbReference type="InterPro" id="IPR016187">
    <property type="entry name" value="CTDL_fold"/>
</dbReference>
<dbReference type="GO" id="GO:0120147">
    <property type="term" value="F:formylglycine-generating oxidase activity"/>
    <property type="evidence" value="ECO:0007669"/>
    <property type="project" value="TreeGrafter"/>
</dbReference>
<dbReference type="InterPro" id="IPR005532">
    <property type="entry name" value="SUMF_dom"/>
</dbReference>
<dbReference type="SUPFAM" id="SSF56436">
    <property type="entry name" value="C-type lectin-like"/>
    <property type="match status" value="1"/>
</dbReference>
<dbReference type="PANTHER" id="PTHR23150:SF19">
    <property type="entry name" value="FORMYLGLYCINE-GENERATING ENZYME"/>
    <property type="match status" value="1"/>
</dbReference>
<sequence>MKLTQLFFIAAVIAIAPACKNGGPFKKKFDKSNATGWNYNDKNSGGFNVAKAKDIKAGPGLVFVQGGTFVMGAAEEDVMADWNNVPKRVTVNSFFIDKTEVANIHYREYLFWLNRIFDPAGDPANQPIVDAAYPDTLVWRSELAYNEPYVEYYFRHPSFNYYPVVGVSWKQAHDYCLWRTDRVNELALINGGYINKNEMKNMQGKGADAFNTKAYLLGLTTPPPGTAAKSKKNPLTDPNGRPRTQVTFEDGIMSPDYRLPTEAEWEYAALAYIAQNPQPRRKEKGQRGEELVANKQVYSWSNNYNGLRDNRRGSWQGEMLANFKRGSGDLMGVAGGLNDRSALPAPVESYYPNGFGIFNMSGNVSEWVADVYRPMTYEVGDDFNYYRGNVFKKLKVIDPTSNDPSTRYEKDSTGKVKYVNEEDADLAKRRNYQKNYAINYLDGDSLSGASYGYGITTLVSDKSRVIKGGSWLDMPYWLGPGTRRFLEEDQSTSTIGFRCAMTYFGAPEGNRTRAGNYWQTKRQRR</sequence>
<dbReference type="Pfam" id="PF03781">
    <property type="entry name" value="FGE-sulfatase"/>
    <property type="match status" value="1"/>
</dbReference>
<gene>
    <name evidence="3" type="ORF">GLV81_09360</name>
</gene>
<feature type="domain" description="Sulfatase-modifying factor enzyme-like" evidence="2">
    <location>
        <begin position="59"/>
        <end position="377"/>
    </location>
</feature>
<dbReference type="PANTHER" id="PTHR23150">
    <property type="entry name" value="SULFATASE MODIFYING FACTOR 1, 2"/>
    <property type="match status" value="1"/>
</dbReference>
<dbReference type="AlphaFoldDB" id="A0A6I6G7E5"/>
<feature type="region of interest" description="Disordered" evidence="1">
    <location>
        <begin position="222"/>
        <end position="244"/>
    </location>
</feature>
<evidence type="ECO:0000259" key="2">
    <source>
        <dbReference type="Pfam" id="PF03781"/>
    </source>
</evidence>
<evidence type="ECO:0000313" key="4">
    <source>
        <dbReference type="Proteomes" id="UP000426027"/>
    </source>
</evidence>